<dbReference type="SUPFAM" id="SSF51045">
    <property type="entry name" value="WW domain"/>
    <property type="match status" value="1"/>
</dbReference>
<feature type="compositionally biased region" description="Acidic residues" evidence="1">
    <location>
        <begin position="293"/>
        <end position="304"/>
    </location>
</feature>
<dbReference type="SUPFAM" id="SSF81698">
    <property type="entry name" value="FF domain"/>
    <property type="match status" value="1"/>
</dbReference>
<dbReference type="EMBL" id="CU928171">
    <property type="protein sequence ID" value="CAR24706.1"/>
    <property type="molecule type" value="Genomic_DNA"/>
</dbReference>
<feature type="region of interest" description="Disordered" evidence="1">
    <location>
        <begin position="284"/>
        <end position="304"/>
    </location>
</feature>
<feature type="compositionally biased region" description="Basic and acidic residues" evidence="1">
    <location>
        <begin position="192"/>
        <end position="201"/>
    </location>
</feature>
<dbReference type="Pfam" id="PF00397">
    <property type="entry name" value="WW"/>
    <property type="match status" value="1"/>
</dbReference>
<dbReference type="InParanoid" id="C5DLP5"/>
<protein>
    <submittedName>
        <fullName evidence="3">KLTH0G02398p</fullName>
    </submittedName>
</protein>
<dbReference type="InterPro" id="IPR036517">
    <property type="entry name" value="FF_domain_sf"/>
</dbReference>
<organism evidence="3 4">
    <name type="scientific">Lachancea thermotolerans (strain ATCC 56472 / CBS 6340 / NRRL Y-8284)</name>
    <name type="common">Yeast</name>
    <name type="synonym">Kluyveromyces thermotolerans</name>
    <dbReference type="NCBI Taxonomy" id="559295"/>
    <lineage>
        <taxon>Eukaryota</taxon>
        <taxon>Fungi</taxon>
        <taxon>Dikarya</taxon>
        <taxon>Ascomycota</taxon>
        <taxon>Saccharomycotina</taxon>
        <taxon>Saccharomycetes</taxon>
        <taxon>Saccharomycetales</taxon>
        <taxon>Saccharomycetaceae</taxon>
        <taxon>Lachancea</taxon>
    </lineage>
</organism>
<keyword evidence="4" id="KW-1185">Reference proteome</keyword>
<proteinExistence type="predicted"/>
<dbReference type="FunCoup" id="C5DLP5">
    <property type="interactions" value="178"/>
</dbReference>
<feature type="compositionally biased region" description="Acidic residues" evidence="1">
    <location>
        <begin position="180"/>
        <end position="191"/>
    </location>
</feature>
<dbReference type="SMART" id="SM00441">
    <property type="entry name" value="FF"/>
    <property type="match status" value="1"/>
</dbReference>
<dbReference type="HOGENOM" id="CLU_039649_0_0_1"/>
<dbReference type="PANTHER" id="PTHR11864">
    <property type="entry name" value="PRE-MRNA-PROCESSING PROTEIN PRP40"/>
    <property type="match status" value="1"/>
</dbReference>
<dbReference type="CDD" id="cd00201">
    <property type="entry name" value="WW"/>
    <property type="match status" value="1"/>
</dbReference>
<dbReference type="InterPro" id="IPR036020">
    <property type="entry name" value="WW_dom_sf"/>
</dbReference>
<dbReference type="Proteomes" id="UP000002036">
    <property type="component" value="Chromosome G"/>
</dbReference>
<dbReference type="GO" id="GO:0005685">
    <property type="term" value="C:U1 snRNP"/>
    <property type="evidence" value="ECO:0007669"/>
    <property type="project" value="TreeGrafter"/>
</dbReference>
<dbReference type="Gene3D" id="1.10.10.440">
    <property type="entry name" value="FF domain"/>
    <property type="match status" value="1"/>
</dbReference>
<dbReference type="GeneID" id="8293405"/>
<dbReference type="eggNOG" id="KOG0152">
    <property type="taxonomic scope" value="Eukaryota"/>
</dbReference>
<evidence type="ECO:0000313" key="4">
    <source>
        <dbReference type="Proteomes" id="UP000002036"/>
    </source>
</evidence>
<dbReference type="GO" id="GO:0003723">
    <property type="term" value="F:RNA binding"/>
    <property type="evidence" value="ECO:0007669"/>
    <property type="project" value="TreeGrafter"/>
</dbReference>
<dbReference type="PANTHER" id="PTHR11864:SF30">
    <property type="entry name" value="PRE-MRNA-SPLICING FACTOR URN1"/>
    <property type="match status" value="1"/>
</dbReference>
<feature type="domain" description="WW" evidence="2">
    <location>
        <begin position="59"/>
        <end position="92"/>
    </location>
</feature>
<dbReference type="Pfam" id="PF01846">
    <property type="entry name" value="FF"/>
    <property type="match status" value="1"/>
</dbReference>
<feature type="compositionally biased region" description="Polar residues" evidence="1">
    <location>
        <begin position="159"/>
        <end position="170"/>
    </location>
</feature>
<dbReference type="GO" id="GO:0071004">
    <property type="term" value="C:U2-type prespliceosome"/>
    <property type="evidence" value="ECO:0007669"/>
    <property type="project" value="TreeGrafter"/>
</dbReference>
<dbReference type="InterPro" id="IPR002713">
    <property type="entry name" value="FF_domain"/>
</dbReference>
<dbReference type="OrthoDB" id="410044at2759"/>
<dbReference type="OMA" id="EPTKYHY"/>
<evidence type="ECO:0000313" key="3">
    <source>
        <dbReference type="EMBL" id="CAR24706.1"/>
    </source>
</evidence>
<dbReference type="GO" id="GO:0045292">
    <property type="term" value="P:mRNA cis splicing, via spliceosome"/>
    <property type="evidence" value="ECO:0007669"/>
    <property type="project" value="InterPro"/>
</dbReference>
<feature type="region of interest" description="Disordered" evidence="1">
    <location>
        <begin position="178"/>
        <end position="208"/>
    </location>
</feature>
<dbReference type="KEGG" id="lth:KLTH0G02398g"/>
<dbReference type="Gene3D" id="2.20.70.10">
    <property type="match status" value="1"/>
</dbReference>
<dbReference type="InterPro" id="IPR001202">
    <property type="entry name" value="WW_dom"/>
</dbReference>
<dbReference type="STRING" id="559295.C5DLP5"/>
<feature type="region of interest" description="Disordered" evidence="1">
    <location>
        <begin position="151"/>
        <end position="170"/>
    </location>
</feature>
<gene>
    <name evidence="3" type="ordered locus">KLTH0G02398g</name>
</gene>
<evidence type="ECO:0000259" key="2">
    <source>
        <dbReference type="PROSITE" id="PS50020"/>
    </source>
</evidence>
<dbReference type="AlphaFoldDB" id="C5DLP5"/>
<evidence type="ECO:0000256" key="1">
    <source>
        <dbReference type="SAM" id="MobiDB-lite"/>
    </source>
</evidence>
<dbReference type="PROSITE" id="PS50020">
    <property type="entry name" value="WW_DOMAIN_2"/>
    <property type="match status" value="2"/>
</dbReference>
<dbReference type="RefSeq" id="XP_002555143.1">
    <property type="nucleotide sequence ID" value="XM_002555097.1"/>
</dbReference>
<dbReference type="SMART" id="SM00456">
    <property type="entry name" value="WW"/>
    <property type="match status" value="2"/>
</dbReference>
<feature type="domain" description="WW" evidence="2">
    <location>
        <begin position="4"/>
        <end position="37"/>
    </location>
</feature>
<sequence length="462" mass="53218">MHPRKMPRYWREYKTPDGTKYYYNVNTKRSTTDKPDDFEESQSFRSKSRRVDPGVTFVVPLSNDWVLSVCENGQRFFYKSSTEESRWDIEDEESLRILSLVDKNKLVLLLATARGFDIGERDVYQELLEDINNLKQSRGVPEGSEVIEAAEEPSHTAGEPSNATEEPSQAVRTLISAYESSDEDGDSSDEINAEKEVHSDNEGSNSDIEDLNAASHQYNEATKQMFTSLFDEYDLDPYSTWNMQSKKICDNPLFYQVASDAERRELFEDWCVAKVKLEDVIEDPAHQAVSSDGDGDDDDTSTDELEPTRYHYLAHIVSKAEVAPSTLPRDLRSEQKQLFKQFKIKESLGKKQQDEFLSKLLFYYKNMTEEQRLEVLVKFLKTRRKLIMKGFRNIEQLESVLSQQDLPTSGFAIESQLLRLEDCIDIHGVSKALQDEVQYYVLGIKQKTTALKEFLKQLNSEV</sequence>
<reference evidence="3 4" key="1">
    <citation type="journal article" date="2009" name="Genome Res.">
        <title>Comparative genomics of protoploid Saccharomycetaceae.</title>
        <authorList>
            <consortium name="The Genolevures Consortium"/>
            <person name="Souciet J.-L."/>
            <person name="Dujon B."/>
            <person name="Gaillardin C."/>
            <person name="Johnston M."/>
            <person name="Baret P.V."/>
            <person name="Cliften P."/>
            <person name="Sherman D.J."/>
            <person name="Weissenbach J."/>
            <person name="Westhof E."/>
            <person name="Wincker P."/>
            <person name="Jubin C."/>
            <person name="Poulain J."/>
            <person name="Barbe V."/>
            <person name="Segurens B."/>
            <person name="Artiguenave F."/>
            <person name="Anthouard V."/>
            <person name="Vacherie B."/>
            <person name="Val M.-E."/>
            <person name="Fulton R.S."/>
            <person name="Minx P."/>
            <person name="Wilson R."/>
            <person name="Durrens P."/>
            <person name="Jean G."/>
            <person name="Marck C."/>
            <person name="Martin T."/>
            <person name="Nikolski M."/>
            <person name="Rolland T."/>
            <person name="Seret M.-L."/>
            <person name="Casaregola S."/>
            <person name="Despons L."/>
            <person name="Fairhead C."/>
            <person name="Fischer G."/>
            <person name="Lafontaine I."/>
            <person name="Leh V."/>
            <person name="Lemaire M."/>
            <person name="de Montigny J."/>
            <person name="Neuveglise C."/>
            <person name="Thierry A."/>
            <person name="Blanc-Lenfle I."/>
            <person name="Bleykasten C."/>
            <person name="Diffels J."/>
            <person name="Fritsch E."/>
            <person name="Frangeul L."/>
            <person name="Goeffon A."/>
            <person name="Jauniaux N."/>
            <person name="Kachouri-Lafond R."/>
            <person name="Payen C."/>
            <person name="Potier S."/>
            <person name="Pribylova L."/>
            <person name="Ozanne C."/>
            <person name="Richard G.-F."/>
            <person name="Sacerdot C."/>
            <person name="Straub M.-L."/>
            <person name="Talla E."/>
        </authorList>
    </citation>
    <scope>NUCLEOTIDE SEQUENCE [LARGE SCALE GENOMIC DNA]</scope>
    <source>
        <strain evidence="4">ATCC 56472 / CBS 6340 / NRRL Y-8284</strain>
    </source>
</reference>
<name>C5DLP5_LACTC</name>
<dbReference type="InterPro" id="IPR039726">
    <property type="entry name" value="Prp40-like"/>
</dbReference>
<accession>C5DLP5</accession>